<reference evidence="1" key="1">
    <citation type="submission" date="2009-12" db="EMBL/GenBank/DDBJ databases">
        <title>The Genome Sequence of Anolis carolinensis (Green Anole Lizard).</title>
        <authorList>
            <consortium name="The Genome Sequencing Platform"/>
            <person name="Di Palma F."/>
            <person name="Alfoldi J."/>
            <person name="Heiman D."/>
            <person name="Young S."/>
            <person name="Grabherr M."/>
            <person name="Johnson J."/>
            <person name="Lander E.S."/>
            <person name="Lindblad-Toh K."/>
        </authorList>
    </citation>
    <scope>NUCLEOTIDE SEQUENCE [LARGE SCALE GENOMIC DNA]</scope>
    <source>
        <strain evidence="1">JBL SC #1</strain>
    </source>
</reference>
<protein>
    <submittedName>
        <fullName evidence="1">Uncharacterized protein</fullName>
    </submittedName>
</protein>
<dbReference type="Proteomes" id="UP000001646">
    <property type="component" value="Unplaced"/>
</dbReference>
<sequence>KASPSEQGSILHTLTTQPFNAKASLSAQGSILRPLTTQPLNAKASPSAQGSILGTLTTQPLNAKASPSAQGSILRALTTQPFNAKVEQRMREEEDRGSARSKVLAFLLSREKELRKKCAVLDKMFLKKSAWLEGKVHRWKNP</sequence>
<dbReference type="InParanoid" id="A0A803TBL3"/>
<reference evidence="1" key="2">
    <citation type="submission" date="2025-08" db="UniProtKB">
        <authorList>
            <consortium name="Ensembl"/>
        </authorList>
    </citation>
    <scope>IDENTIFICATION</scope>
</reference>
<evidence type="ECO:0000313" key="1">
    <source>
        <dbReference type="Ensembl" id="ENSACAP00000032603.1"/>
    </source>
</evidence>
<organism evidence="1 2">
    <name type="scientific">Anolis carolinensis</name>
    <name type="common">Green anole</name>
    <name type="synonym">American chameleon</name>
    <dbReference type="NCBI Taxonomy" id="28377"/>
    <lineage>
        <taxon>Eukaryota</taxon>
        <taxon>Metazoa</taxon>
        <taxon>Chordata</taxon>
        <taxon>Craniata</taxon>
        <taxon>Vertebrata</taxon>
        <taxon>Euteleostomi</taxon>
        <taxon>Lepidosauria</taxon>
        <taxon>Squamata</taxon>
        <taxon>Bifurcata</taxon>
        <taxon>Unidentata</taxon>
        <taxon>Episquamata</taxon>
        <taxon>Toxicofera</taxon>
        <taxon>Iguania</taxon>
        <taxon>Dactyloidae</taxon>
        <taxon>Anolis</taxon>
    </lineage>
</organism>
<dbReference type="PANTHER" id="PTHR37364">
    <property type="entry name" value="COILED-COIL DOMAIN-CONTAINING PROTEIN 182"/>
    <property type="match status" value="1"/>
</dbReference>
<dbReference type="InterPro" id="IPR031678">
    <property type="entry name" value="DUF4715"/>
</dbReference>
<dbReference type="PANTHER" id="PTHR37364:SF1">
    <property type="entry name" value="COILED-COIL DOMAIN-CONTAINING PROTEIN 182"/>
    <property type="match status" value="1"/>
</dbReference>
<evidence type="ECO:0000313" key="2">
    <source>
        <dbReference type="Proteomes" id="UP000001646"/>
    </source>
</evidence>
<dbReference type="Pfam" id="PF15835">
    <property type="entry name" value="DUF4715"/>
    <property type="match status" value="1"/>
</dbReference>
<reference evidence="1" key="3">
    <citation type="submission" date="2025-09" db="UniProtKB">
        <authorList>
            <consortium name="Ensembl"/>
        </authorList>
    </citation>
    <scope>IDENTIFICATION</scope>
</reference>
<keyword evidence="2" id="KW-1185">Reference proteome</keyword>
<name>A0A803TBL3_ANOCA</name>
<accession>A0A803TBL3</accession>
<proteinExistence type="predicted"/>
<dbReference type="Ensembl" id="ENSACAT00000045876.1">
    <property type="protein sequence ID" value="ENSACAP00000032603.1"/>
    <property type="gene ID" value="ENSACAG00000037508.1"/>
</dbReference>
<dbReference type="AlphaFoldDB" id="A0A803TBL3"/>